<dbReference type="InterPro" id="IPR016181">
    <property type="entry name" value="Acyl_CoA_acyltransferase"/>
</dbReference>
<sequence length="161" mass="17629">MVTCVNNVTLAGPDQWSAYREIRIAALTDSPEAFGSTLDRELGLAEAEWRRRLADSHTFFGHRDGKLQAIATGITLPDGDGELVGVWTHPSARGTGLSAEVVGAVVTWAQDHDLTLWAMVASTNPAAERFYAKLGFRRSGITTPNPHHPDSDDHRLVLDRR</sequence>
<dbReference type="Gene3D" id="3.40.630.30">
    <property type="match status" value="1"/>
</dbReference>
<dbReference type="OrthoDB" id="9799092at2"/>
<keyword evidence="6" id="KW-1185">Reference proteome</keyword>
<feature type="domain" description="N-acetyltransferase" evidence="4">
    <location>
        <begin position="20"/>
        <end position="161"/>
    </location>
</feature>
<dbReference type="GO" id="GO:0016747">
    <property type="term" value="F:acyltransferase activity, transferring groups other than amino-acyl groups"/>
    <property type="evidence" value="ECO:0007669"/>
    <property type="project" value="InterPro"/>
</dbReference>
<dbReference type="Pfam" id="PF00583">
    <property type="entry name" value="Acetyltransf_1"/>
    <property type="match status" value="1"/>
</dbReference>
<evidence type="ECO:0000256" key="1">
    <source>
        <dbReference type="ARBA" id="ARBA00022679"/>
    </source>
</evidence>
<dbReference type="PANTHER" id="PTHR43877:SF1">
    <property type="entry name" value="ACETYLTRANSFERASE"/>
    <property type="match status" value="1"/>
</dbReference>
<accession>A0A4V2S748</accession>
<proteinExistence type="predicted"/>
<dbReference type="InterPro" id="IPR050832">
    <property type="entry name" value="Bact_Acetyltransf"/>
</dbReference>
<name>A0A4V2S748_9PSEU</name>
<keyword evidence="1" id="KW-0808">Transferase</keyword>
<comment type="caution">
    <text evidence="5">The sequence shown here is derived from an EMBL/GenBank/DDBJ whole genome shotgun (WGS) entry which is preliminary data.</text>
</comment>
<feature type="region of interest" description="Disordered" evidence="3">
    <location>
        <begin position="141"/>
        <end position="161"/>
    </location>
</feature>
<dbReference type="PANTHER" id="PTHR43877">
    <property type="entry name" value="AMINOALKYLPHOSPHONATE N-ACETYLTRANSFERASE-RELATED-RELATED"/>
    <property type="match status" value="1"/>
</dbReference>
<feature type="compositionally biased region" description="Basic and acidic residues" evidence="3">
    <location>
        <begin position="147"/>
        <end position="161"/>
    </location>
</feature>
<evidence type="ECO:0000313" key="5">
    <source>
        <dbReference type="EMBL" id="TCO58590.1"/>
    </source>
</evidence>
<organism evidence="5 6">
    <name type="scientific">Actinocrispum wychmicini</name>
    <dbReference type="NCBI Taxonomy" id="1213861"/>
    <lineage>
        <taxon>Bacteria</taxon>
        <taxon>Bacillati</taxon>
        <taxon>Actinomycetota</taxon>
        <taxon>Actinomycetes</taxon>
        <taxon>Pseudonocardiales</taxon>
        <taxon>Pseudonocardiaceae</taxon>
        <taxon>Actinocrispum</taxon>
    </lineage>
</organism>
<evidence type="ECO:0000313" key="6">
    <source>
        <dbReference type="Proteomes" id="UP000295680"/>
    </source>
</evidence>
<evidence type="ECO:0000259" key="4">
    <source>
        <dbReference type="PROSITE" id="PS51186"/>
    </source>
</evidence>
<dbReference type="PROSITE" id="PS51186">
    <property type="entry name" value="GNAT"/>
    <property type="match status" value="1"/>
</dbReference>
<gene>
    <name evidence="5" type="ORF">EV192_105661</name>
</gene>
<reference evidence="5 6" key="1">
    <citation type="submission" date="2019-03" db="EMBL/GenBank/DDBJ databases">
        <title>Genomic Encyclopedia of Type Strains, Phase IV (KMG-IV): sequencing the most valuable type-strain genomes for metagenomic binning, comparative biology and taxonomic classification.</title>
        <authorList>
            <person name="Goeker M."/>
        </authorList>
    </citation>
    <scope>NUCLEOTIDE SEQUENCE [LARGE SCALE GENOMIC DNA]</scope>
    <source>
        <strain evidence="5 6">DSM 45934</strain>
    </source>
</reference>
<dbReference type="InterPro" id="IPR000182">
    <property type="entry name" value="GNAT_dom"/>
</dbReference>
<dbReference type="AlphaFoldDB" id="A0A4V2S748"/>
<protein>
    <submittedName>
        <fullName evidence="5">FR47-like protein</fullName>
    </submittedName>
</protein>
<dbReference type="EMBL" id="SLWS01000005">
    <property type="protein sequence ID" value="TCO58590.1"/>
    <property type="molecule type" value="Genomic_DNA"/>
</dbReference>
<keyword evidence="2" id="KW-0012">Acyltransferase</keyword>
<evidence type="ECO:0000256" key="2">
    <source>
        <dbReference type="ARBA" id="ARBA00023315"/>
    </source>
</evidence>
<dbReference type="Proteomes" id="UP000295680">
    <property type="component" value="Unassembled WGS sequence"/>
</dbReference>
<evidence type="ECO:0000256" key="3">
    <source>
        <dbReference type="SAM" id="MobiDB-lite"/>
    </source>
</evidence>
<dbReference type="SUPFAM" id="SSF55729">
    <property type="entry name" value="Acyl-CoA N-acyltransferases (Nat)"/>
    <property type="match status" value="1"/>
</dbReference>